<keyword evidence="10" id="KW-1133">Transmembrane helix</keyword>
<evidence type="ECO:0000256" key="9">
    <source>
        <dbReference type="ARBA" id="ARBA00022840"/>
    </source>
</evidence>
<evidence type="ECO:0000256" key="11">
    <source>
        <dbReference type="ARBA" id="ARBA00023012"/>
    </source>
</evidence>
<name>A0A2D2D208_METT3</name>
<keyword evidence="12" id="KW-0472">Membrane</keyword>
<gene>
    <name evidence="14" type="ORF">CQW49_14910</name>
</gene>
<dbReference type="Proteomes" id="UP000230709">
    <property type="component" value="Chromosome"/>
</dbReference>
<keyword evidence="15" id="KW-1185">Reference proteome</keyword>
<keyword evidence="7" id="KW-0547">Nucleotide-binding</keyword>
<dbReference type="PANTHER" id="PTHR45436">
    <property type="entry name" value="SENSOR HISTIDINE KINASE YKOH"/>
    <property type="match status" value="1"/>
</dbReference>
<dbReference type="SUPFAM" id="SSF47384">
    <property type="entry name" value="Homodimeric domain of signal transducing histidine kinase"/>
    <property type="match status" value="1"/>
</dbReference>
<evidence type="ECO:0000259" key="13">
    <source>
        <dbReference type="PROSITE" id="PS50109"/>
    </source>
</evidence>
<dbReference type="SMART" id="SM00388">
    <property type="entry name" value="HisKA"/>
    <property type="match status" value="1"/>
</dbReference>
<evidence type="ECO:0000256" key="7">
    <source>
        <dbReference type="ARBA" id="ARBA00022741"/>
    </source>
</evidence>
<dbReference type="InterPro" id="IPR003594">
    <property type="entry name" value="HATPase_dom"/>
</dbReference>
<evidence type="ECO:0000256" key="5">
    <source>
        <dbReference type="ARBA" id="ARBA00022679"/>
    </source>
</evidence>
<keyword evidence="8 14" id="KW-0418">Kinase</keyword>
<keyword evidence="9" id="KW-0067">ATP-binding</keyword>
<protein>
    <recommendedName>
        <fullName evidence="3">histidine kinase</fullName>
        <ecNumber evidence="3">2.7.13.3</ecNumber>
    </recommendedName>
</protein>
<dbReference type="KEGG" id="mtw:CQW49_14910"/>
<keyword evidence="5" id="KW-0808">Transferase</keyword>
<evidence type="ECO:0000313" key="14">
    <source>
        <dbReference type="EMBL" id="ATQ69018.1"/>
    </source>
</evidence>
<dbReference type="Gene3D" id="1.10.287.130">
    <property type="match status" value="1"/>
</dbReference>
<keyword evidence="6" id="KW-0812">Transmembrane</keyword>
<dbReference type="InterPro" id="IPR036097">
    <property type="entry name" value="HisK_dim/P_sf"/>
</dbReference>
<dbReference type="InterPro" id="IPR050428">
    <property type="entry name" value="TCS_sensor_his_kinase"/>
</dbReference>
<dbReference type="GO" id="GO:0005524">
    <property type="term" value="F:ATP binding"/>
    <property type="evidence" value="ECO:0007669"/>
    <property type="project" value="UniProtKB-KW"/>
</dbReference>
<dbReference type="Pfam" id="PF00512">
    <property type="entry name" value="HisKA"/>
    <property type="match status" value="1"/>
</dbReference>
<comment type="catalytic activity">
    <reaction evidence="1">
        <text>ATP + protein L-histidine = ADP + protein N-phospho-L-histidine.</text>
        <dbReference type="EC" id="2.7.13.3"/>
    </reaction>
</comment>
<dbReference type="Pfam" id="PF02518">
    <property type="entry name" value="HATPase_c"/>
    <property type="match status" value="1"/>
</dbReference>
<evidence type="ECO:0000256" key="1">
    <source>
        <dbReference type="ARBA" id="ARBA00000085"/>
    </source>
</evidence>
<dbReference type="GO" id="GO:0005886">
    <property type="term" value="C:plasma membrane"/>
    <property type="evidence" value="ECO:0007669"/>
    <property type="project" value="TreeGrafter"/>
</dbReference>
<sequence>MSSVRRTLIVRMTLLLTIVSLATASTSYVLAKGEANKFLDAQLAEVAMNAGPGLKEEVRRRHDHELEDRLVVQIWERSGTLIYASGPDNSIPRQPDDGYFDVMADNEAWRTYIASDDQLVVQISQRWSARDEIATRAAIGATLPFVLAIPFASLLIGWSVNQVLRGLGRLSSELEKRSIEAKDVLSPDGVPTEIAPLIGAMNSLIIRQRQAVETQRRFVEDAAHQLRTPLAALQLQVDNLFEHNLARPFPDLVADLREGIGRGTRLVGQLLRMARAESPSTGEQQAMSVSDVVRVVVGDCFPILEANGLTMAVNLDEDMKIKGNRADLELLLRILIENSICYTSSGGSVTITAKWTAQDAVIEIIDSGCGIPESALPFVFDRFFRAAPPDVEGAGLGLAIAKAIADRNRFGLSLRNRRDAVGLIAVIEFS</sequence>
<dbReference type="PANTHER" id="PTHR45436:SF14">
    <property type="entry name" value="SENSOR PROTEIN QSEC"/>
    <property type="match status" value="1"/>
</dbReference>
<evidence type="ECO:0000256" key="4">
    <source>
        <dbReference type="ARBA" id="ARBA00022553"/>
    </source>
</evidence>
<dbReference type="InterPro" id="IPR003661">
    <property type="entry name" value="HisK_dim/P_dom"/>
</dbReference>
<dbReference type="EC" id="2.7.13.3" evidence="3"/>
<accession>A0A2D2D208</accession>
<dbReference type="STRING" id="595536.GCA_000178815_02238"/>
<dbReference type="SMART" id="SM00387">
    <property type="entry name" value="HATPase_c"/>
    <property type="match status" value="1"/>
</dbReference>
<dbReference type="Gene3D" id="3.30.565.10">
    <property type="entry name" value="Histidine kinase-like ATPase, C-terminal domain"/>
    <property type="match status" value="1"/>
</dbReference>
<evidence type="ECO:0000256" key="2">
    <source>
        <dbReference type="ARBA" id="ARBA00004141"/>
    </source>
</evidence>
<dbReference type="EMBL" id="CP023737">
    <property type="protein sequence ID" value="ATQ69018.1"/>
    <property type="molecule type" value="Genomic_DNA"/>
</dbReference>
<evidence type="ECO:0000256" key="6">
    <source>
        <dbReference type="ARBA" id="ARBA00022692"/>
    </source>
</evidence>
<dbReference type="InterPro" id="IPR005467">
    <property type="entry name" value="His_kinase_dom"/>
</dbReference>
<evidence type="ECO:0000313" key="15">
    <source>
        <dbReference type="Proteomes" id="UP000230709"/>
    </source>
</evidence>
<comment type="subcellular location">
    <subcellularLocation>
        <location evidence="2">Membrane</location>
        <topology evidence="2">Multi-pass membrane protein</topology>
    </subcellularLocation>
</comment>
<proteinExistence type="predicted"/>
<dbReference type="SUPFAM" id="SSF55874">
    <property type="entry name" value="ATPase domain of HSP90 chaperone/DNA topoisomerase II/histidine kinase"/>
    <property type="match status" value="1"/>
</dbReference>
<feature type="domain" description="Histidine kinase" evidence="13">
    <location>
        <begin position="221"/>
        <end position="430"/>
    </location>
</feature>
<dbReference type="InterPro" id="IPR004358">
    <property type="entry name" value="Sig_transdc_His_kin-like_C"/>
</dbReference>
<keyword evidence="4" id="KW-0597">Phosphoprotein</keyword>
<organism evidence="14 15">
    <name type="scientific">Methylosinus trichosporium (strain ATCC 35070 / NCIMB 11131 / UNIQEM 75 / OB3b)</name>
    <dbReference type="NCBI Taxonomy" id="595536"/>
    <lineage>
        <taxon>Bacteria</taxon>
        <taxon>Pseudomonadati</taxon>
        <taxon>Pseudomonadota</taxon>
        <taxon>Alphaproteobacteria</taxon>
        <taxon>Hyphomicrobiales</taxon>
        <taxon>Methylocystaceae</taxon>
        <taxon>Methylosinus</taxon>
    </lineage>
</organism>
<keyword evidence="11" id="KW-0902">Two-component regulatory system</keyword>
<dbReference type="PRINTS" id="PR00344">
    <property type="entry name" value="BCTRLSENSOR"/>
</dbReference>
<dbReference type="InterPro" id="IPR036890">
    <property type="entry name" value="HATPase_C_sf"/>
</dbReference>
<reference evidence="15" key="1">
    <citation type="submission" date="2017-10" db="EMBL/GenBank/DDBJ databases">
        <title>Completed PacBio SMRT sequence of Methylosinus trichosporium OB3b reveals presence of a third large plasmid.</title>
        <authorList>
            <person name="Charles T.C."/>
            <person name="Lynch M.D.J."/>
            <person name="Heil J.R."/>
            <person name="Cheng J."/>
        </authorList>
    </citation>
    <scope>NUCLEOTIDE SEQUENCE [LARGE SCALE GENOMIC DNA]</scope>
    <source>
        <strain evidence="15">OB3b</strain>
    </source>
</reference>
<dbReference type="RefSeq" id="WP_003613661.1">
    <property type="nucleotide sequence ID" value="NZ_ADVE02000001.1"/>
</dbReference>
<dbReference type="AlphaFoldDB" id="A0A2D2D208"/>
<dbReference type="GO" id="GO:0000155">
    <property type="term" value="F:phosphorelay sensor kinase activity"/>
    <property type="evidence" value="ECO:0007669"/>
    <property type="project" value="InterPro"/>
</dbReference>
<evidence type="ECO:0000256" key="12">
    <source>
        <dbReference type="ARBA" id="ARBA00023136"/>
    </source>
</evidence>
<evidence type="ECO:0000256" key="3">
    <source>
        <dbReference type="ARBA" id="ARBA00012438"/>
    </source>
</evidence>
<dbReference type="CDD" id="cd00082">
    <property type="entry name" value="HisKA"/>
    <property type="match status" value="1"/>
</dbReference>
<evidence type="ECO:0000256" key="8">
    <source>
        <dbReference type="ARBA" id="ARBA00022777"/>
    </source>
</evidence>
<dbReference type="PROSITE" id="PS50109">
    <property type="entry name" value="HIS_KIN"/>
    <property type="match status" value="1"/>
</dbReference>
<evidence type="ECO:0000256" key="10">
    <source>
        <dbReference type="ARBA" id="ARBA00022989"/>
    </source>
</evidence>